<keyword evidence="3" id="KW-1185">Reference proteome</keyword>
<evidence type="ECO:0000259" key="1">
    <source>
        <dbReference type="PROSITE" id="PS50943"/>
    </source>
</evidence>
<reference evidence="2 3" key="1">
    <citation type="submission" date="2023-09" db="EMBL/GenBank/DDBJ databases">
        <title>The genome sequence of Streptomyces anthocyanicus.</title>
        <authorList>
            <person name="Mo P."/>
        </authorList>
    </citation>
    <scope>NUCLEOTIDE SEQUENCE [LARGE SCALE GENOMIC DNA]</scope>
    <source>
        <strain evidence="2 3">JCM 4387</strain>
    </source>
</reference>
<dbReference type="Gene3D" id="1.10.260.40">
    <property type="entry name" value="lambda repressor-like DNA-binding domains"/>
    <property type="match status" value="1"/>
</dbReference>
<dbReference type="InterPro" id="IPR001387">
    <property type="entry name" value="Cro/C1-type_HTH"/>
</dbReference>
<dbReference type="SUPFAM" id="SSF47413">
    <property type="entry name" value="lambda repressor-like DNA-binding domains"/>
    <property type="match status" value="1"/>
</dbReference>
<feature type="domain" description="HTH cro/C1-type" evidence="1">
    <location>
        <begin position="17"/>
        <end position="61"/>
    </location>
</feature>
<protein>
    <submittedName>
        <fullName evidence="2">Helix-turn-helix transcriptional regulator</fullName>
    </submittedName>
</protein>
<dbReference type="SMART" id="SM00530">
    <property type="entry name" value="HTH_XRE"/>
    <property type="match status" value="1"/>
</dbReference>
<dbReference type="EMBL" id="CP134213">
    <property type="protein sequence ID" value="WND21455.1"/>
    <property type="molecule type" value="Genomic_DNA"/>
</dbReference>
<dbReference type="InterPro" id="IPR010982">
    <property type="entry name" value="Lambda_DNA-bd_dom_sf"/>
</dbReference>
<organism evidence="2 3">
    <name type="scientific">Streptomyces violaceus</name>
    <name type="common">Streptomyces venezuelae</name>
    <dbReference type="NCBI Taxonomy" id="1936"/>
    <lineage>
        <taxon>Bacteria</taxon>
        <taxon>Bacillati</taxon>
        <taxon>Actinomycetota</taxon>
        <taxon>Actinomycetes</taxon>
        <taxon>Kitasatosporales</taxon>
        <taxon>Streptomycetaceae</taxon>
        <taxon>Streptomyces</taxon>
    </lineage>
</organism>
<dbReference type="Proteomes" id="UP001249394">
    <property type="component" value="Chromosome"/>
</dbReference>
<dbReference type="Pfam" id="PF01381">
    <property type="entry name" value="HTH_3"/>
    <property type="match status" value="1"/>
</dbReference>
<accession>A0ABY9UFD3</accession>
<dbReference type="CDD" id="cd00093">
    <property type="entry name" value="HTH_XRE"/>
    <property type="match status" value="1"/>
</dbReference>
<evidence type="ECO:0000313" key="2">
    <source>
        <dbReference type="EMBL" id="WND21455.1"/>
    </source>
</evidence>
<name>A0ABY9UFD3_STRVL</name>
<proteinExistence type="predicted"/>
<evidence type="ECO:0000313" key="3">
    <source>
        <dbReference type="Proteomes" id="UP001249394"/>
    </source>
</evidence>
<gene>
    <name evidence="2" type="ORF">RI060_30755</name>
</gene>
<dbReference type="PROSITE" id="PS50943">
    <property type="entry name" value="HTH_CROC1"/>
    <property type="match status" value="1"/>
</dbReference>
<sequence>MSLGERLDQELQRQAKTQVALAEAVGVSAATVSQWRAGSKSPSRANVVKIAEWLAVSPAWLEFGDGPAGNRAIDERERAAYRSDCVWHYRPAPNDQGRELGSAAGFVFEGGIPTLARETGQNILDERRDGEPSVRAMYTVTELSGSHLDSFLATIKFEEVRPHLDAASQSHQKVATVIKKGLETLDADRRLILVKIEDFGANGLLGPEYDNGRYMAVARNILDSFKDENAGGSYGLGKSVMWACSQFGLVLINSTLSVPQDGRREGRFIARMELPWHRRDKDYAGPAWYGEWDKEKKCTRSYWGNAALAVDALLARPDGQSGTSFLIVGAYDPSGEANTVEEMHDSLCRALADNFWPAMVEPAEGAPTPFVALVRSERNGRVLREDVIDPAAYHPAKVAMLRAYFDDVTVDTLENNGDVVSRRIPLNLPKRTGQGAHDQLQHEAVLLVTEVGEEEAEINQVAYTRGSRMIIREEPVRGLPIGSRSFHAVVLAGVGAGREPADRAAERFLRAAEPPEHNKWTVTSDLSRSYAMGYGRALKDFFNQVGKTIREVVGRPNRDLSDGPDALKELLRITPPPEATTKRPRVKTATGKPDAEGRWVVEATVTLPARKEPWRFSPTIRFGTETGSGIPVQWTQLTGLTRCTVSSEDSDVIVADAGSRSVRFRGVTDPATHPVAARNAMALVDVRVYKGSAS</sequence>